<comment type="similarity">
    <text evidence="2">Belongs to the TMEM14 family.</text>
</comment>
<dbReference type="GO" id="GO:0015245">
    <property type="term" value="F:fatty acid transmembrane transporter activity"/>
    <property type="evidence" value="ECO:0007669"/>
    <property type="project" value="TreeGrafter"/>
</dbReference>
<feature type="transmembrane region" description="Helical" evidence="7">
    <location>
        <begin position="237"/>
        <end position="254"/>
    </location>
</feature>
<evidence type="ECO:0000256" key="6">
    <source>
        <dbReference type="SAM" id="MobiDB-lite"/>
    </source>
</evidence>
<evidence type="ECO:0000313" key="8">
    <source>
        <dbReference type="EMBL" id="KAG0555240.1"/>
    </source>
</evidence>
<reference evidence="8" key="1">
    <citation type="submission" date="2020-06" db="EMBL/GenBank/DDBJ databases">
        <title>WGS assembly of Ceratodon purpureus strain R40.</title>
        <authorList>
            <person name="Carey S.B."/>
            <person name="Jenkins J."/>
            <person name="Shu S."/>
            <person name="Lovell J.T."/>
            <person name="Sreedasyam A."/>
            <person name="Maumus F."/>
            <person name="Tiley G.P."/>
            <person name="Fernandez-Pozo N."/>
            <person name="Barry K."/>
            <person name="Chen C."/>
            <person name="Wang M."/>
            <person name="Lipzen A."/>
            <person name="Daum C."/>
            <person name="Saski C.A."/>
            <person name="Payton A.C."/>
            <person name="Mcbreen J.C."/>
            <person name="Conrad R.E."/>
            <person name="Kollar L.M."/>
            <person name="Olsson S."/>
            <person name="Huttunen S."/>
            <person name="Landis J.B."/>
            <person name="Wickett N.J."/>
            <person name="Johnson M.G."/>
            <person name="Rensing S.A."/>
            <person name="Grimwood J."/>
            <person name="Schmutz J."/>
            <person name="Mcdaniel S.F."/>
        </authorList>
    </citation>
    <scope>NUCLEOTIDE SEQUENCE</scope>
    <source>
        <strain evidence="8">R40</strain>
    </source>
</reference>
<dbReference type="PANTHER" id="PTHR12668">
    <property type="entry name" value="TRANSMEMBRANE PROTEIN 14, 15"/>
    <property type="match status" value="1"/>
</dbReference>
<gene>
    <name evidence="8" type="ORF">KC19_12G154900</name>
</gene>
<dbReference type="Pfam" id="PF03647">
    <property type="entry name" value="Tmemb_14"/>
    <property type="match status" value="1"/>
</dbReference>
<dbReference type="InterPro" id="IPR044890">
    <property type="entry name" value="TMEM14_sf"/>
</dbReference>
<name>A0A8T0G872_CERPU</name>
<protein>
    <submittedName>
        <fullName evidence="8">Uncharacterized protein</fullName>
    </submittedName>
</protein>
<dbReference type="EMBL" id="CM026433">
    <property type="protein sequence ID" value="KAG0555240.1"/>
    <property type="molecule type" value="Genomic_DNA"/>
</dbReference>
<feature type="region of interest" description="Disordered" evidence="6">
    <location>
        <begin position="112"/>
        <end position="177"/>
    </location>
</feature>
<feature type="transmembrane region" description="Helical" evidence="7">
    <location>
        <begin position="266"/>
        <end position="287"/>
    </location>
</feature>
<keyword evidence="5 7" id="KW-0472">Membrane</keyword>
<proteinExistence type="inferred from homology"/>
<dbReference type="PANTHER" id="PTHR12668:SF37">
    <property type="entry name" value="PROTEIN FATTY ACID EXPORT 2, CHLOROPLASTIC"/>
    <property type="match status" value="1"/>
</dbReference>
<evidence type="ECO:0000256" key="1">
    <source>
        <dbReference type="ARBA" id="ARBA00004370"/>
    </source>
</evidence>
<dbReference type="Gene3D" id="1.10.10.1740">
    <property type="entry name" value="Transmembrane protein 14-like"/>
    <property type="match status" value="1"/>
</dbReference>
<dbReference type="AlphaFoldDB" id="A0A8T0G872"/>
<dbReference type="Proteomes" id="UP000822688">
    <property type="component" value="Chromosome 12"/>
</dbReference>
<comment type="caution">
    <text evidence="8">The sequence shown here is derived from an EMBL/GenBank/DDBJ whole genome shotgun (WGS) entry which is preliminary data.</text>
</comment>
<keyword evidence="9" id="KW-1185">Reference proteome</keyword>
<feature type="transmembrane region" description="Helical" evidence="7">
    <location>
        <begin position="191"/>
        <end position="208"/>
    </location>
</feature>
<keyword evidence="3 7" id="KW-0812">Transmembrane</keyword>
<organism evidence="8 9">
    <name type="scientific">Ceratodon purpureus</name>
    <name type="common">Fire moss</name>
    <name type="synonym">Dicranum purpureum</name>
    <dbReference type="NCBI Taxonomy" id="3225"/>
    <lineage>
        <taxon>Eukaryota</taxon>
        <taxon>Viridiplantae</taxon>
        <taxon>Streptophyta</taxon>
        <taxon>Embryophyta</taxon>
        <taxon>Bryophyta</taxon>
        <taxon>Bryophytina</taxon>
        <taxon>Bryopsida</taxon>
        <taxon>Dicranidae</taxon>
        <taxon>Pseudoditrichales</taxon>
        <taxon>Ditrichaceae</taxon>
        <taxon>Ceratodon</taxon>
    </lineage>
</organism>
<evidence type="ECO:0000313" key="9">
    <source>
        <dbReference type="Proteomes" id="UP000822688"/>
    </source>
</evidence>
<feature type="transmembrane region" description="Helical" evidence="7">
    <location>
        <begin position="215"/>
        <end position="231"/>
    </location>
</feature>
<accession>A0A8T0G872</accession>
<sequence length="290" mass="29540">MVMALTSMTAIVTLPSSSFTPSLSGLFLPSLSSTLLVQRKGHAVAQLPGYGMPSYGSPRPYQTPGADFHNGARPAETISNPSFGDKSRPGFEWNYKCPADYSTPLNYQTPKGYEAPKSYGPGSVGGTELGTPGAGLDDVKKAELDAGGNGGSGDGNDGGSGGRGDGDGDGDGGDGEEAKKKLAGLSMSQKLTLAYAILVGVGGIMGFAKTGSSKSLMAGGGSALILYYVFLNLPTKPIMSSIIGLGISGLLLFVMGSRYSESGKVFPAGVVSLYSLVMAGGYIHGVMRGH</sequence>
<dbReference type="InterPro" id="IPR005349">
    <property type="entry name" value="TMEM14"/>
</dbReference>
<evidence type="ECO:0000256" key="5">
    <source>
        <dbReference type="ARBA" id="ARBA00023136"/>
    </source>
</evidence>
<evidence type="ECO:0000256" key="4">
    <source>
        <dbReference type="ARBA" id="ARBA00022989"/>
    </source>
</evidence>
<dbReference type="OrthoDB" id="5620at2759"/>
<evidence type="ECO:0000256" key="7">
    <source>
        <dbReference type="SAM" id="Phobius"/>
    </source>
</evidence>
<comment type="subcellular location">
    <subcellularLocation>
        <location evidence="1">Membrane</location>
    </subcellularLocation>
</comment>
<evidence type="ECO:0000256" key="2">
    <source>
        <dbReference type="ARBA" id="ARBA00007590"/>
    </source>
</evidence>
<dbReference type="GO" id="GO:0009706">
    <property type="term" value="C:chloroplast inner membrane"/>
    <property type="evidence" value="ECO:0007669"/>
    <property type="project" value="TreeGrafter"/>
</dbReference>
<evidence type="ECO:0000256" key="3">
    <source>
        <dbReference type="ARBA" id="ARBA00022692"/>
    </source>
</evidence>
<feature type="compositionally biased region" description="Gly residues" evidence="6">
    <location>
        <begin position="147"/>
        <end position="163"/>
    </location>
</feature>
<keyword evidence="4 7" id="KW-1133">Transmembrane helix</keyword>